<organism evidence="2 3">
    <name type="scientific">Flavobacterium subsaxonicum WB 4.1-42 = DSM 21790</name>
    <dbReference type="NCBI Taxonomy" id="1121898"/>
    <lineage>
        <taxon>Bacteria</taxon>
        <taxon>Pseudomonadati</taxon>
        <taxon>Bacteroidota</taxon>
        <taxon>Flavobacteriia</taxon>
        <taxon>Flavobacteriales</taxon>
        <taxon>Flavobacteriaceae</taxon>
        <taxon>Flavobacterium</taxon>
    </lineage>
</organism>
<dbReference type="STRING" id="1121898.GCA_000422725_00691"/>
<accession>A0A0A2MQZ3</accession>
<gene>
    <name evidence="2" type="ORF">Q766_01095</name>
</gene>
<reference evidence="2 3" key="1">
    <citation type="submission" date="2013-09" db="EMBL/GenBank/DDBJ databases">
        <authorList>
            <person name="Zeng Z."/>
            <person name="Chen C."/>
        </authorList>
    </citation>
    <scope>NUCLEOTIDE SEQUENCE [LARGE SCALE GENOMIC DNA]</scope>
    <source>
        <strain evidence="2 3">WB 4.1-42</strain>
    </source>
</reference>
<dbReference type="RefSeq" id="WP_026992120.1">
    <property type="nucleotide sequence ID" value="NZ_JRLY01000001.1"/>
</dbReference>
<feature type="signal peptide" evidence="1">
    <location>
        <begin position="1"/>
        <end position="18"/>
    </location>
</feature>
<name>A0A0A2MQZ3_9FLAO</name>
<dbReference type="OrthoDB" id="796401at2"/>
<feature type="chain" id="PRO_5002003711" evidence="1">
    <location>
        <begin position="19"/>
        <end position="295"/>
    </location>
</feature>
<comment type="caution">
    <text evidence="2">The sequence shown here is derived from an EMBL/GenBank/DDBJ whole genome shotgun (WGS) entry which is preliminary data.</text>
</comment>
<evidence type="ECO:0000256" key="1">
    <source>
        <dbReference type="SAM" id="SignalP"/>
    </source>
</evidence>
<dbReference type="Proteomes" id="UP000030111">
    <property type="component" value="Unassembled WGS sequence"/>
</dbReference>
<evidence type="ECO:0000313" key="3">
    <source>
        <dbReference type="Proteomes" id="UP000030111"/>
    </source>
</evidence>
<dbReference type="eggNOG" id="ENOG5032TIC">
    <property type="taxonomic scope" value="Bacteria"/>
</dbReference>
<sequence length="295" mass="33437">MKNCLLFALLLLPFCAHSQINVADSTVQVIGYWDKNEKHTYDIEYQKLRVKGKDTTVTQTIAYKVDITVVDSTAKSYTIEWKYRDYKITGKSALSDKISKLGEGLTVRFKTDEMGSFAELLNWKDIKKHNDAALKVLQKETKLPPELFKAINKLSTKEAIEANSIKDILQFHTFFGVALKYGEPIENTSEDASRLGNTAVKSEYTLELSEINNEDANYLVKFWQTFNPDDVNAVIGSVLGEYIGNEINGTVIATAMEDYCGGMMHDSGWPIDMFYQRTLEIEAETFLETRSITLE</sequence>
<evidence type="ECO:0000313" key="2">
    <source>
        <dbReference type="EMBL" id="KGO94739.1"/>
    </source>
</evidence>
<keyword evidence="1" id="KW-0732">Signal</keyword>
<dbReference type="EMBL" id="JRLY01000001">
    <property type="protein sequence ID" value="KGO94739.1"/>
    <property type="molecule type" value="Genomic_DNA"/>
</dbReference>
<protein>
    <submittedName>
        <fullName evidence="2">Uncharacterized protein</fullName>
    </submittedName>
</protein>
<proteinExistence type="predicted"/>
<dbReference type="AlphaFoldDB" id="A0A0A2MQZ3"/>
<keyword evidence="3" id="KW-1185">Reference proteome</keyword>